<proteinExistence type="predicted"/>
<evidence type="ECO:0000313" key="1">
    <source>
        <dbReference type="EMBL" id="THU66732.1"/>
    </source>
</evidence>
<protein>
    <submittedName>
        <fullName evidence="1">Uncharacterized protein</fullName>
    </submittedName>
</protein>
<name>A0A4S8JWS8_MUSBA</name>
<organism evidence="1 2">
    <name type="scientific">Musa balbisiana</name>
    <name type="common">Banana</name>
    <dbReference type="NCBI Taxonomy" id="52838"/>
    <lineage>
        <taxon>Eukaryota</taxon>
        <taxon>Viridiplantae</taxon>
        <taxon>Streptophyta</taxon>
        <taxon>Embryophyta</taxon>
        <taxon>Tracheophyta</taxon>
        <taxon>Spermatophyta</taxon>
        <taxon>Magnoliopsida</taxon>
        <taxon>Liliopsida</taxon>
        <taxon>Zingiberales</taxon>
        <taxon>Musaceae</taxon>
        <taxon>Musa</taxon>
    </lineage>
</organism>
<accession>A0A4S8JWS8</accession>
<dbReference type="EMBL" id="PYDT01000003">
    <property type="protein sequence ID" value="THU66732.1"/>
    <property type="molecule type" value="Genomic_DNA"/>
</dbReference>
<reference evidence="1 2" key="1">
    <citation type="journal article" date="2019" name="Nat. Plants">
        <title>Genome sequencing of Musa balbisiana reveals subgenome evolution and function divergence in polyploid bananas.</title>
        <authorList>
            <person name="Yao X."/>
        </authorList>
    </citation>
    <scope>NUCLEOTIDE SEQUENCE [LARGE SCALE GENOMIC DNA]</scope>
    <source>
        <strain evidence="2">cv. DH-PKW</strain>
        <tissue evidence="1">Leaves</tissue>
    </source>
</reference>
<dbReference type="Proteomes" id="UP000317650">
    <property type="component" value="Chromosome 5"/>
</dbReference>
<comment type="caution">
    <text evidence="1">The sequence shown here is derived from an EMBL/GenBank/DDBJ whole genome shotgun (WGS) entry which is preliminary data.</text>
</comment>
<gene>
    <name evidence="1" type="ORF">C4D60_Mb05t17300</name>
</gene>
<dbReference type="AlphaFoldDB" id="A0A4S8JWS8"/>
<keyword evidence="2" id="KW-1185">Reference proteome</keyword>
<sequence>MATMVLGWEGRFDGEAPCLYLSSCSSTIFFPTKCSFDEVTSKQPPALISSEPQPWTSLFKAPIGSPDLSLEFFAPEVQVEKKIAVYEIADSAELIETWSMVIVGYVIGLKTSYFPLFNLQEETPIEFQGGRSPKEINPKLRICKVYTVLRELERRNQRITKL</sequence>
<evidence type="ECO:0000313" key="2">
    <source>
        <dbReference type="Proteomes" id="UP000317650"/>
    </source>
</evidence>